<dbReference type="AlphaFoldDB" id="A0A150GWC9"/>
<dbReference type="OrthoDB" id="543798at2759"/>
<keyword evidence="2" id="KW-1185">Reference proteome</keyword>
<evidence type="ECO:0000313" key="1">
    <source>
        <dbReference type="EMBL" id="KXZ54095.1"/>
    </source>
</evidence>
<sequence>MLGKGYNASGDYESALENSKGAVAELLLQNDLSDSHHIVALAAREGWLDVLKQLRRRGCPMDAASVGLEAVRNGHLPVVAWAVEELDAPVQYLANSAATLPPRYADDVEVEVLQWLWEHGAEFDGDAVAFNAALIGSLPLLQCVFAPA</sequence>
<name>A0A150GWC9_GONPE</name>
<accession>A0A150GWC9</accession>
<dbReference type="Gene3D" id="1.25.40.20">
    <property type="entry name" value="Ankyrin repeat-containing domain"/>
    <property type="match status" value="1"/>
</dbReference>
<proteinExistence type="predicted"/>
<organism evidence="1 2">
    <name type="scientific">Gonium pectorale</name>
    <name type="common">Green alga</name>
    <dbReference type="NCBI Taxonomy" id="33097"/>
    <lineage>
        <taxon>Eukaryota</taxon>
        <taxon>Viridiplantae</taxon>
        <taxon>Chlorophyta</taxon>
        <taxon>core chlorophytes</taxon>
        <taxon>Chlorophyceae</taxon>
        <taxon>CS clade</taxon>
        <taxon>Chlamydomonadales</taxon>
        <taxon>Volvocaceae</taxon>
        <taxon>Gonium</taxon>
    </lineage>
</organism>
<comment type="caution">
    <text evidence="1">The sequence shown here is derived from an EMBL/GenBank/DDBJ whole genome shotgun (WGS) entry which is preliminary data.</text>
</comment>
<dbReference type="InterPro" id="IPR036770">
    <property type="entry name" value="Ankyrin_rpt-contain_sf"/>
</dbReference>
<dbReference type="EMBL" id="LSYV01000006">
    <property type="protein sequence ID" value="KXZ54095.1"/>
    <property type="molecule type" value="Genomic_DNA"/>
</dbReference>
<reference evidence="2" key="1">
    <citation type="journal article" date="2016" name="Nat. Commun.">
        <title>The Gonium pectorale genome demonstrates co-option of cell cycle regulation during the evolution of multicellularity.</title>
        <authorList>
            <person name="Hanschen E.R."/>
            <person name="Marriage T.N."/>
            <person name="Ferris P.J."/>
            <person name="Hamaji T."/>
            <person name="Toyoda A."/>
            <person name="Fujiyama A."/>
            <person name="Neme R."/>
            <person name="Noguchi H."/>
            <person name="Minakuchi Y."/>
            <person name="Suzuki M."/>
            <person name="Kawai-Toyooka H."/>
            <person name="Smith D.R."/>
            <person name="Sparks H."/>
            <person name="Anderson J."/>
            <person name="Bakaric R."/>
            <person name="Luria V."/>
            <person name="Karger A."/>
            <person name="Kirschner M.W."/>
            <person name="Durand P.M."/>
            <person name="Michod R.E."/>
            <person name="Nozaki H."/>
            <person name="Olson B.J."/>
        </authorList>
    </citation>
    <scope>NUCLEOTIDE SEQUENCE [LARGE SCALE GENOMIC DNA]</scope>
    <source>
        <strain evidence="2">NIES-2863</strain>
    </source>
</reference>
<dbReference type="Proteomes" id="UP000075714">
    <property type="component" value="Unassembled WGS sequence"/>
</dbReference>
<gene>
    <name evidence="1" type="ORF">GPECTOR_5g2</name>
</gene>
<protein>
    <submittedName>
        <fullName evidence="1">Uncharacterized protein</fullName>
    </submittedName>
</protein>
<evidence type="ECO:0000313" key="2">
    <source>
        <dbReference type="Proteomes" id="UP000075714"/>
    </source>
</evidence>